<dbReference type="AlphaFoldDB" id="A0A0F9U7X9"/>
<comment type="caution">
    <text evidence="1">The sequence shown here is derived from an EMBL/GenBank/DDBJ whole genome shotgun (WGS) entry which is preliminary data.</text>
</comment>
<dbReference type="EMBL" id="LAZR01000120">
    <property type="protein sequence ID" value="KKN89305.1"/>
    <property type="molecule type" value="Genomic_DNA"/>
</dbReference>
<dbReference type="InterPro" id="IPR036163">
    <property type="entry name" value="HMA_dom_sf"/>
</dbReference>
<evidence type="ECO:0000313" key="1">
    <source>
        <dbReference type="EMBL" id="KKN89305.1"/>
    </source>
</evidence>
<accession>A0A0F9U7X9</accession>
<dbReference type="SUPFAM" id="SSF55008">
    <property type="entry name" value="HMA, heavy metal-associated domain"/>
    <property type="match status" value="1"/>
</dbReference>
<name>A0A0F9U7X9_9ZZZZ</name>
<dbReference type="CDD" id="cd00371">
    <property type="entry name" value="HMA"/>
    <property type="match status" value="1"/>
</dbReference>
<reference evidence="1" key="1">
    <citation type="journal article" date="2015" name="Nature">
        <title>Complex archaea that bridge the gap between prokaryotes and eukaryotes.</title>
        <authorList>
            <person name="Spang A."/>
            <person name="Saw J.H."/>
            <person name="Jorgensen S.L."/>
            <person name="Zaremba-Niedzwiedzka K."/>
            <person name="Martijn J."/>
            <person name="Lind A.E."/>
            <person name="van Eijk R."/>
            <person name="Schleper C."/>
            <person name="Guy L."/>
            <person name="Ettema T.J."/>
        </authorList>
    </citation>
    <scope>NUCLEOTIDE SEQUENCE</scope>
</reference>
<gene>
    <name evidence="1" type="ORF">LCGC14_0239620</name>
</gene>
<organism evidence="1">
    <name type="scientific">marine sediment metagenome</name>
    <dbReference type="NCBI Taxonomy" id="412755"/>
    <lineage>
        <taxon>unclassified sequences</taxon>
        <taxon>metagenomes</taxon>
        <taxon>ecological metagenomes</taxon>
    </lineage>
</organism>
<dbReference type="InterPro" id="IPR006121">
    <property type="entry name" value="HMA_dom"/>
</dbReference>
<protein>
    <submittedName>
        <fullName evidence="1">Uncharacterized protein</fullName>
    </submittedName>
</protein>
<dbReference type="GO" id="GO:0046872">
    <property type="term" value="F:metal ion binding"/>
    <property type="evidence" value="ECO:0007669"/>
    <property type="project" value="InterPro"/>
</dbReference>
<dbReference type="Gene3D" id="3.30.70.100">
    <property type="match status" value="1"/>
</dbReference>
<proteinExistence type="predicted"/>
<sequence length="118" mass="13193">MKIILKTGIITLLTFATFILSTTNVNAQTKSETDKTYIKIEVDGLSCPFCAYGLEKKLKQAGSKDVLIQLEEGEATMSVPKDQQPTEEKLRKIVKDAGFTPKEITFSTTPFKMKKDEK</sequence>